<dbReference type="Proteomes" id="UP000483802">
    <property type="component" value="Unassembled WGS sequence"/>
</dbReference>
<dbReference type="InterPro" id="IPR010581">
    <property type="entry name" value="DUF1152"/>
</dbReference>
<reference evidence="1 2" key="1">
    <citation type="submission" date="2019-11" db="EMBL/GenBank/DDBJ databases">
        <title>Streptomyces typhae sp. nov., a novel endophytic actinomycete isolated from the root of cattail pollen (Typha angustifolia L.).</title>
        <authorList>
            <person name="Peng C."/>
        </authorList>
    </citation>
    <scope>NUCLEOTIDE SEQUENCE [LARGE SCALE GENOMIC DNA]</scope>
    <source>
        <strain evidence="2">p1417</strain>
    </source>
</reference>
<comment type="caution">
    <text evidence="1">The sequence shown here is derived from an EMBL/GenBank/DDBJ whole genome shotgun (WGS) entry which is preliminary data.</text>
</comment>
<gene>
    <name evidence="1" type="ORF">GPA10_05680</name>
</gene>
<evidence type="ECO:0000313" key="2">
    <source>
        <dbReference type="Proteomes" id="UP000483802"/>
    </source>
</evidence>
<organism evidence="1 2">
    <name type="scientific">Streptomyces typhae</name>
    <dbReference type="NCBI Taxonomy" id="2681492"/>
    <lineage>
        <taxon>Bacteria</taxon>
        <taxon>Bacillati</taxon>
        <taxon>Actinomycetota</taxon>
        <taxon>Actinomycetes</taxon>
        <taxon>Kitasatosporales</taxon>
        <taxon>Streptomycetaceae</taxon>
        <taxon>Streptomyces</taxon>
    </lineage>
</organism>
<evidence type="ECO:0000313" key="1">
    <source>
        <dbReference type="EMBL" id="MVO84276.1"/>
    </source>
</evidence>
<keyword evidence="2" id="KW-1185">Reference proteome</keyword>
<accession>A0A6L6WVA9</accession>
<dbReference type="Pfam" id="PF06626">
    <property type="entry name" value="DUF1152"/>
    <property type="match status" value="1"/>
</dbReference>
<dbReference type="EMBL" id="WPNZ01000002">
    <property type="protein sequence ID" value="MVO84276.1"/>
    <property type="molecule type" value="Genomic_DNA"/>
</dbReference>
<protein>
    <submittedName>
        <fullName evidence="1">DUF1152 domain-containing protein</fullName>
    </submittedName>
</protein>
<name>A0A6L6WVA9_9ACTN</name>
<sequence length="413" mass="43661">MYCAICKYLGNASAICGTQPSCQLANTTGHYRYEGPHRPYAGPVKRLIVAAGGGGDAVAAAMLHAALYRDDRSPALILTYSWDRLLIDPAPGPRSSADFVGLRELTPHVRAVPGTAALKSSHAATLPRLAAELPHTFALIDPYAGATGVTTQIDALTRHFAPESIDLLDVGGDILAHGDEPTLRSPLADALTLAACARAESGRRVRLLVAGPGLDGELPADTLRTRLGARVATFTPADAAEVAPVLRWHPSEATALLAATAAGARGLCEVRDAGLLVPMTAEGPIVHEVDLSSAFAANRLAQALADTTSLTEAEEHCRHVCGTSEIDDERAKARRRSVREREGGKFIPDVELTARVSEFASRALARGATHATVRRLTEALRLSEGARQRLVELLAEEDSGLPPSVRALGMWAK</sequence>
<proteinExistence type="predicted"/>
<dbReference type="AlphaFoldDB" id="A0A6L6WVA9"/>